<comment type="similarity">
    <text evidence="2">Belongs to the amino acid-polyamine-organocation (APC) superfamily. Basic amino acid/polyamine antiporter (APA) (TC 2.A.3.2) family.</text>
</comment>
<evidence type="ECO:0000256" key="6">
    <source>
        <dbReference type="ARBA" id="ARBA00022989"/>
    </source>
</evidence>
<feature type="transmembrane region" description="Helical" evidence="9">
    <location>
        <begin position="280"/>
        <end position="299"/>
    </location>
</feature>
<dbReference type="PIRSF" id="PIRSF006060">
    <property type="entry name" value="AA_transporter"/>
    <property type="match status" value="1"/>
</dbReference>
<dbReference type="PANTHER" id="PTHR42770">
    <property type="entry name" value="AMINO ACID TRANSPORTER-RELATED"/>
    <property type="match status" value="1"/>
</dbReference>
<evidence type="ECO:0000256" key="3">
    <source>
        <dbReference type="ARBA" id="ARBA00021069"/>
    </source>
</evidence>
<organism evidence="10 11">
    <name type="scientific">Candidatus Andeanibacterium colombiense</name>
    <dbReference type="NCBI Taxonomy" id="3121345"/>
    <lineage>
        <taxon>Bacteria</taxon>
        <taxon>Pseudomonadati</taxon>
        <taxon>Pseudomonadota</taxon>
        <taxon>Alphaproteobacteria</taxon>
        <taxon>Sphingomonadales</taxon>
        <taxon>Sphingomonadaceae</taxon>
        <taxon>Candidatus Andeanibacterium</taxon>
    </lineage>
</organism>
<dbReference type="InterPro" id="IPR002293">
    <property type="entry name" value="AA/rel_permease1"/>
</dbReference>
<keyword evidence="4" id="KW-1003">Cell membrane</keyword>
<feature type="transmembrane region" description="Helical" evidence="9">
    <location>
        <begin position="128"/>
        <end position="147"/>
    </location>
</feature>
<evidence type="ECO:0000313" key="10">
    <source>
        <dbReference type="EMBL" id="WEK47768.1"/>
    </source>
</evidence>
<dbReference type="Pfam" id="PF13520">
    <property type="entry name" value="AA_permease_2"/>
    <property type="match status" value="1"/>
</dbReference>
<evidence type="ECO:0000256" key="8">
    <source>
        <dbReference type="ARBA" id="ARBA00045636"/>
    </source>
</evidence>
<feature type="transmembrane region" description="Helical" evidence="9">
    <location>
        <begin position="189"/>
        <end position="210"/>
    </location>
</feature>
<evidence type="ECO:0000256" key="5">
    <source>
        <dbReference type="ARBA" id="ARBA00022692"/>
    </source>
</evidence>
<reference evidence="10" key="1">
    <citation type="submission" date="2023-03" db="EMBL/GenBank/DDBJ databases">
        <title>Andean soil-derived lignocellulolytic bacterial consortium as a source of novel taxa and putative plastic-active enzymes.</title>
        <authorList>
            <person name="Diaz-Garcia L."/>
            <person name="Chuvochina M."/>
            <person name="Feuerriegel G."/>
            <person name="Bunk B."/>
            <person name="Sproer C."/>
            <person name="Streit W.R."/>
            <person name="Rodriguez L.M."/>
            <person name="Overmann J."/>
            <person name="Jimenez D.J."/>
        </authorList>
    </citation>
    <scope>NUCLEOTIDE SEQUENCE</scope>
    <source>
        <strain evidence="10">MAG 26</strain>
    </source>
</reference>
<accession>A0AAJ6BQI8</accession>
<dbReference type="PANTHER" id="PTHR42770:SF18">
    <property type="entry name" value="ARGININE_AGMATINE ANTIPORTER"/>
    <property type="match status" value="1"/>
</dbReference>
<dbReference type="Proteomes" id="UP001218362">
    <property type="component" value="Chromosome"/>
</dbReference>
<feature type="transmembrane region" description="Helical" evidence="9">
    <location>
        <begin position="230"/>
        <end position="253"/>
    </location>
</feature>
<name>A0AAJ6BQI8_9SPHN</name>
<comment type="function">
    <text evidence="8">Major component of the acid-resistance (AR) system allowing enteric pathogens to survive the acidic environment in the stomach. Exchanges extracellular arginine for its intracellular decarboxylation product agmatine (Agm) thereby expelling intracellular protons. Probably undergoes several conformational states in order to translocate the substrate across the membrane; keeps the substrate accessible to only 1 side of the membrane at a time by opening and closing 3 membrane-internal gates.</text>
</comment>
<keyword evidence="6 9" id="KW-1133">Transmembrane helix</keyword>
<dbReference type="Gene3D" id="1.20.1740.10">
    <property type="entry name" value="Amino acid/polyamine transporter I"/>
    <property type="match status" value="1"/>
</dbReference>
<gene>
    <name evidence="10" type="ORF">P0Y56_05595</name>
</gene>
<evidence type="ECO:0000256" key="2">
    <source>
        <dbReference type="ARBA" id="ARBA00008220"/>
    </source>
</evidence>
<keyword evidence="7 9" id="KW-0472">Membrane</keyword>
<dbReference type="GO" id="GO:0022857">
    <property type="term" value="F:transmembrane transporter activity"/>
    <property type="evidence" value="ECO:0007669"/>
    <property type="project" value="InterPro"/>
</dbReference>
<evidence type="ECO:0000256" key="7">
    <source>
        <dbReference type="ARBA" id="ARBA00023136"/>
    </source>
</evidence>
<evidence type="ECO:0000256" key="1">
    <source>
        <dbReference type="ARBA" id="ARBA00004651"/>
    </source>
</evidence>
<feature type="transmembrane region" description="Helical" evidence="9">
    <location>
        <begin position="396"/>
        <end position="421"/>
    </location>
</feature>
<protein>
    <recommendedName>
        <fullName evidence="3">Arginine/agmatine antiporter</fullName>
    </recommendedName>
</protein>
<dbReference type="KEGG" id="acob:P0Y56_05595"/>
<dbReference type="AlphaFoldDB" id="A0AAJ6BQI8"/>
<feature type="transmembrane region" description="Helical" evidence="9">
    <location>
        <begin position="12"/>
        <end position="33"/>
    </location>
</feature>
<feature type="transmembrane region" description="Helical" evidence="9">
    <location>
        <begin position="355"/>
        <end position="376"/>
    </location>
</feature>
<evidence type="ECO:0000256" key="4">
    <source>
        <dbReference type="ARBA" id="ARBA00022475"/>
    </source>
</evidence>
<comment type="subcellular location">
    <subcellularLocation>
        <location evidence="1">Cell membrane</location>
        <topology evidence="1">Multi-pass membrane protein</topology>
    </subcellularLocation>
</comment>
<sequence>MQQEQAGSGQKLGLIAAIALVVGNMIGSGVFLLPATLAPYGWNGVLAWFLTGSGALVLAYILSRLTRALPDAGGLSGFVDAAFGPIAAFLIGWIYLVSIWTAVVTIAVAAISHLSALFPFLSAGEFRPAIAAMVLLWILTALNLRGAKAAGHFQIVTTVLKVLPLIAVVVLAVLVLAKGEGSISPFDASSLHFGSVNAAAALTLWALVGFESASVAVAKVRNPEVNVPRATLWGTGLTALFYVLVCSAIALMLPPEVVAKSPAPFATFVQHFWSARPAELVTLFVVISCVGALNGWVLLQGEMPRAMAEKGILPRWLAQTDAGGTPVRALLVSAMIATLFVVMNGARSMQGLFEYMLLLSTSASLWVYLACSLAAFKLRIARPLAVLGAVYSLWTLWGAGIGVSGLSFLLMASGIPMLWWARRTSAAVEKIERASL</sequence>
<evidence type="ECO:0000256" key="9">
    <source>
        <dbReference type="SAM" id="Phobius"/>
    </source>
</evidence>
<evidence type="ECO:0000313" key="11">
    <source>
        <dbReference type="Proteomes" id="UP001218362"/>
    </source>
</evidence>
<proteinExistence type="inferred from homology"/>
<dbReference type="EMBL" id="CP119316">
    <property type="protein sequence ID" value="WEK47768.1"/>
    <property type="molecule type" value="Genomic_DNA"/>
</dbReference>
<feature type="transmembrane region" description="Helical" evidence="9">
    <location>
        <begin position="325"/>
        <end position="343"/>
    </location>
</feature>
<dbReference type="InterPro" id="IPR050367">
    <property type="entry name" value="APC_superfamily"/>
</dbReference>
<feature type="transmembrane region" description="Helical" evidence="9">
    <location>
        <begin position="153"/>
        <end position="177"/>
    </location>
</feature>
<feature type="transmembrane region" description="Helical" evidence="9">
    <location>
        <begin position="45"/>
        <end position="63"/>
    </location>
</feature>
<dbReference type="GO" id="GO:0005886">
    <property type="term" value="C:plasma membrane"/>
    <property type="evidence" value="ECO:0007669"/>
    <property type="project" value="UniProtKB-SubCell"/>
</dbReference>
<keyword evidence="5 9" id="KW-0812">Transmembrane</keyword>